<dbReference type="EMBL" id="JXRP01000018">
    <property type="protein sequence ID" value="KIL44747.1"/>
    <property type="molecule type" value="Genomic_DNA"/>
</dbReference>
<evidence type="ECO:0000256" key="1">
    <source>
        <dbReference type="SAM" id="Phobius"/>
    </source>
</evidence>
<protein>
    <submittedName>
        <fullName evidence="2">Uncharacterized protein</fullName>
    </submittedName>
</protein>
<organism evidence="2 3">
    <name type="scientific">Jeotgalibacillus soli</name>
    <dbReference type="NCBI Taxonomy" id="889306"/>
    <lineage>
        <taxon>Bacteria</taxon>
        <taxon>Bacillati</taxon>
        <taxon>Bacillota</taxon>
        <taxon>Bacilli</taxon>
        <taxon>Bacillales</taxon>
        <taxon>Caryophanaceae</taxon>
        <taxon>Jeotgalibacillus</taxon>
    </lineage>
</organism>
<evidence type="ECO:0000313" key="2">
    <source>
        <dbReference type="EMBL" id="KIL44747.1"/>
    </source>
</evidence>
<comment type="caution">
    <text evidence="2">The sequence shown here is derived from an EMBL/GenBank/DDBJ whole genome shotgun (WGS) entry which is preliminary data.</text>
</comment>
<dbReference type="RefSeq" id="WP_041088812.1">
    <property type="nucleotide sequence ID" value="NZ_JXRP01000018.1"/>
</dbReference>
<name>A0A0C2V706_9BACL</name>
<proteinExistence type="predicted"/>
<reference evidence="2 3" key="1">
    <citation type="submission" date="2015-01" db="EMBL/GenBank/DDBJ databases">
        <title>Genome sequencing of Jeotgalibacillus soli.</title>
        <authorList>
            <person name="Goh K.M."/>
            <person name="Chan K.-G."/>
            <person name="Yaakop A.S."/>
            <person name="Ee R."/>
            <person name="Gan H.M."/>
            <person name="Chan C.S."/>
        </authorList>
    </citation>
    <scope>NUCLEOTIDE SEQUENCE [LARGE SCALE GENOMIC DNA]</scope>
    <source>
        <strain evidence="2 3">P9</strain>
    </source>
</reference>
<evidence type="ECO:0000313" key="3">
    <source>
        <dbReference type="Proteomes" id="UP000031938"/>
    </source>
</evidence>
<keyword evidence="1" id="KW-1133">Transmembrane helix</keyword>
<dbReference type="PATRIC" id="fig|889306.3.peg.2304"/>
<feature type="transmembrane region" description="Helical" evidence="1">
    <location>
        <begin position="55"/>
        <end position="72"/>
    </location>
</feature>
<sequence length="146" mass="17072">MLLKGLWIGVWSGIVLGFYLKVMEMLTGIKVYTLLLNIDFIPLLGSVSFPEWIEFFFHLIVSIIIGILYVYSLNFFHNTGKKQWLFALILTLPTIFLFFPLSILSIKEVPEIDDFPAFLLWTSGHLIYFFTLPPLYIWLVKHQHNT</sequence>
<accession>A0A0C2V706</accession>
<keyword evidence="3" id="KW-1185">Reference proteome</keyword>
<dbReference type="OrthoDB" id="1443299at2"/>
<dbReference type="Proteomes" id="UP000031938">
    <property type="component" value="Unassembled WGS sequence"/>
</dbReference>
<dbReference type="AlphaFoldDB" id="A0A0C2V706"/>
<feature type="transmembrane region" description="Helical" evidence="1">
    <location>
        <begin position="118"/>
        <end position="140"/>
    </location>
</feature>
<gene>
    <name evidence="2" type="ORF">KP78_22910</name>
</gene>
<dbReference type="STRING" id="889306.KP78_22910"/>
<feature type="transmembrane region" description="Helical" evidence="1">
    <location>
        <begin position="6"/>
        <end position="22"/>
    </location>
</feature>
<keyword evidence="1" id="KW-0472">Membrane</keyword>
<feature type="transmembrane region" description="Helical" evidence="1">
    <location>
        <begin position="84"/>
        <end position="106"/>
    </location>
</feature>
<keyword evidence="1" id="KW-0812">Transmembrane</keyword>